<dbReference type="PRINTS" id="PR00040">
    <property type="entry name" value="HTHMERR"/>
</dbReference>
<dbReference type="PROSITE" id="PS50937">
    <property type="entry name" value="HTH_MERR_2"/>
    <property type="match status" value="1"/>
</dbReference>
<dbReference type="GO" id="GO:0003677">
    <property type="term" value="F:DNA binding"/>
    <property type="evidence" value="ECO:0007669"/>
    <property type="project" value="UniProtKB-KW"/>
</dbReference>
<dbReference type="PANTHER" id="PTHR30204:SF92">
    <property type="entry name" value="HTH-TYPE TRANSCRIPTIONAL REGULATOR ZNTR"/>
    <property type="match status" value="1"/>
</dbReference>
<dbReference type="Pfam" id="PF13411">
    <property type="entry name" value="MerR_1"/>
    <property type="match status" value="1"/>
</dbReference>
<keyword evidence="1" id="KW-0238">DNA-binding</keyword>
<organism evidence="3 4">
    <name type="scientific">Cereibacter sphaeroides (strain ATCC 17023 / DSM 158 / JCM 6121 / CCUG 31486 / LMG 2827 / NBRC 12203 / NCIMB 8253 / ATH 2.4.1.)</name>
    <name type="common">Rhodobacter sphaeroides</name>
    <dbReference type="NCBI Taxonomy" id="272943"/>
    <lineage>
        <taxon>Bacteria</taxon>
        <taxon>Pseudomonadati</taxon>
        <taxon>Pseudomonadota</taxon>
        <taxon>Alphaproteobacteria</taxon>
        <taxon>Rhodobacterales</taxon>
        <taxon>Paracoccaceae</taxon>
        <taxon>Cereibacter</taxon>
    </lineage>
</organism>
<dbReference type="PANTHER" id="PTHR30204">
    <property type="entry name" value="REDOX-CYCLING DRUG-SENSING TRANSCRIPTIONAL ACTIVATOR SOXR"/>
    <property type="match status" value="1"/>
</dbReference>
<dbReference type="SMART" id="SM00422">
    <property type="entry name" value="HTH_MERR"/>
    <property type="match status" value="1"/>
</dbReference>
<protein>
    <submittedName>
        <fullName evidence="3">Transcriptional regulator, MerR family</fullName>
    </submittedName>
</protein>
<dbReference type="GO" id="GO:0003700">
    <property type="term" value="F:DNA-binding transcription factor activity"/>
    <property type="evidence" value="ECO:0007669"/>
    <property type="project" value="InterPro"/>
</dbReference>
<dbReference type="SUPFAM" id="SSF46955">
    <property type="entry name" value="Putative DNA-binding domain"/>
    <property type="match status" value="1"/>
</dbReference>
<dbReference type="EMBL" id="DQ232587">
    <property type="protein sequence ID" value="ABA81789.1"/>
    <property type="molecule type" value="Genomic_DNA"/>
</dbReference>
<evidence type="ECO:0000313" key="3">
    <source>
        <dbReference type="EMBL" id="ABA81789.1"/>
    </source>
</evidence>
<dbReference type="GeneID" id="4796548"/>
<dbReference type="RefSeq" id="WP_011836253.1">
    <property type="nucleotide sequence ID" value="NC_009008.1"/>
</dbReference>
<keyword evidence="3" id="KW-0614">Plasmid</keyword>
<feature type="domain" description="HTH merR-type" evidence="2">
    <location>
        <begin position="1"/>
        <end position="68"/>
    </location>
</feature>
<dbReference type="PhylomeDB" id="Q3HKF5"/>
<dbReference type="PROSITE" id="PS00552">
    <property type="entry name" value="HTH_MERR_1"/>
    <property type="match status" value="1"/>
</dbReference>
<name>Q3HKF5_CERS4</name>
<sequence>MKIGDVSDRSGISVRMLRFYEAEGLLRPHRTGSGYRDYGPADLEQACMIRQLAEAGLTVEAMRDLLPCIISPEPTFHPCERLRARLTDELAKLDRRLADISRSRSQVAAYLAGLPGENPRGIGLEGSGRDPGVAGPRL</sequence>
<dbReference type="KEGG" id="rsp:RSP_7395"/>
<dbReference type="InterPro" id="IPR009061">
    <property type="entry name" value="DNA-bd_dom_put_sf"/>
</dbReference>
<dbReference type="Proteomes" id="UP000002703">
    <property type="component" value="Plasmid E"/>
</dbReference>
<evidence type="ECO:0000259" key="2">
    <source>
        <dbReference type="PROSITE" id="PS50937"/>
    </source>
</evidence>
<keyword evidence="4" id="KW-1185">Reference proteome</keyword>
<dbReference type="InterPro" id="IPR047057">
    <property type="entry name" value="MerR_fam"/>
</dbReference>
<reference evidence="4" key="1">
    <citation type="submission" date="2005-10" db="EMBL/GenBank/DDBJ databases">
        <title>Finished sequence of plasmid E of Rhodobacter sphaeroides 2.4.1.</title>
        <authorList>
            <person name="Copeland A."/>
            <person name="Lucas S."/>
            <person name="Lapidus A."/>
            <person name="Barry K."/>
            <person name="Detter J.C."/>
            <person name="Glavina T."/>
            <person name="Hammon N."/>
            <person name="Israni S."/>
            <person name="Pitluck S."/>
            <person name="Richardson P."/>
            <person name="Mackenzie C."/>
            <person name="Choudhary M."/>
            <person name="Larimer F."/>
            <person name="Hauser L.J."/>
            <person name="Land M."/>
            <person name="Donohue T.J."/>
            <person name="Kaplan S."/>
        </authorList>
    </citation>
    <scope>NUCLEOTIDE SEQUENCE [LARGE SCALE GENOMIC DNA]</scope>
    <source>
        <strain evidence="4">ATCC 17023 / DSM 158 / JCM 6121 / CCUG 31486 / LMG 2827 / NBRC 12203 / NCIMB 8253 / ATH 2.4.1.</strain>
        <plasmid evidence="4">E</plasmid>
    </source>
</reference>
<accession>Q3HKF5</accession>
<evidence type="ECO:0000256" key="1">
    <source>
        <dbReference type="ARBA" id="ARBA00023125"/>
    </source>
</evidence>
<dbReference type="EnsemblBacteria" id="ABA81789">
    <property type="protein sequence ID" value="ABA81789"/>
    <property type="gene ID" value="RSP_7395"/>
</dbReference>
<geneLocation type="plasmid" evidence="3 4">
    <name>E</name>
</geneLocation>
<dbReference type="AlphaFoldDB" id="Q3HKF5"/>
<evidence type="ECO:0000313" key="4">
    <source>
        <dbReference type="Proteomes" id="UP000002703"/>
    </source>
</evidence>
<dbReference type="Gene3D" id="1.10.1660.10">
    <property type="match status" value="1"/>
</dbReference>
<gene>
    <name evidence="3" type="ordered locus">RSP_7395</name>
</gene>
<proteinExistence type="predicted"/>
<dbReference type="CDD" id="cd01282">
    <property type="entry name" value="HTH_MerR-like_sg3"/>
    <property type="match status" value="1"/>
</dbReference>
<dbReference type="PATRIC" id="fig|272943.9.peg.4369"/>
<reference evidence="3 4" key="2">
    <citation type="journal article" date="2012" name="J. Bacteriol.">
        <title>Revised Sequence and Annotation of the Rhodobacter sphaeroides 2.4.1 Genome.</title>
        <authorList>
            <person name="Kontur W.S."/>
            <person name="Schackwitz W.S."/>
            <person name="Ivanova N."/>
            <person name="Martin J."/>
            <person name="Labutti K."/>
            <person name="Deshpande S."/>
            <person name="Tice H.N."/>
            <person name="Pennacchio C."/>
            <person name="Sodergren E."/>
            <person name="Weinstock G.M."/>
            <person name="Noguera D.R."/>
            <person name="Donohue T.J."/>
        </authorList>
    </citation>
    <scope>NUCLEOTIDE SEQUENCE [LARGE SCALE GENOMIC DNA]</scope>
    <source>
        <strain evidence="4">ATCC 17023 / DSM 158 / JCM 6121 / CCUG 31486 / LMG 2827 / NBRC 12203 / NCIMB 8253 / ATH 2.4.1.</strain>
    </source>
</reference>
<dbReference type="InterPro" id="IPR000551">
    <property type="entry name" value="MerR-type_HTH_dom"/>
</dbReference>
<dbReference type="OrthoDB" id="9802944at2"/>